<dbReference type="KEGG" id="htx:EKK97_03985"/>
<dbReference type="PANTHER" id="PTHR30537:SF21">
    <property type="entry name" value="HTH-TYPE TRANSCRIPTIONAL REGULATOR SINR-RELATED"/>
    <property type="match status" value="1"/>
</dbReference>
<dbReference type="AlphaFoldDB" id="A0A6I6SHC0"/>
<dbReference type="GO" id="GO:0003700">
    <property type="term" value="F:DNA-binding transcription factor activity"/>
    <property type="evidence" value="ECO:0007669"/>
    <property type="project" value="InterPro"/>
</dbReference>
<dbReference type="Gene3D" id="1.10.10.10">
    <property type="entry name" value="Winged helix-like DNA-binding domain superfamily/Winged helix DNA-binding domain"/>
    <property type="match status" value="1"/>
</dbReference>
<feature type="domain" description="HTH lysR-type" evidence="5">
    <location>
        <begin position="1"/>
        <end position="59"/>
    </location>
</feature>
<dbReference type="GO" id="GO:0043565">
    <property type="term" value="F:sequence-specific DNA binding"/>
    <property type="evidence" value="ECO:0007669"/>
    <property type="project" value="TreeGrafter"/>
</dbReference>
<dbReference type="PROSITE" id="PS50931">
    <property type="entry name" value="HTH_LYSR"/>
    <property type="match status" value="1"/>
</dbReference>
<evidence type="ECO:0000256" key="1">
    <source>
        <dbReference type="ARBA" id="ARBA00009437"/>
    </source>
</evidence>
<evidence type="ECO:0000256" key="4">
    <source>
        <dbReference type="ARBA" id="ARBA00023163"/>
    </source>
</evidence>
<keyword evidence="2" id="KW-0805">Transcription regulation</keyword>
<dbReference type="Pfam" id="PF03466">
    <property type="entry name" value="LysR_substrate"/>
    <property type="match status" value="1"/>
</dbReference>
<evidence type="ECO:0000259" key="5">
    <source>
        <dbReference type="PROSITE" id="PS50931"/>
    </source>
</evidence>
<dbReference type="CDD" id="cd08422">
    <property type="entry name" value="PBP2_CrgA_like"/>
    <property type="match status" value="1"/>
</dbReference>
<dbReference type="Proteomes" id="UP000464013">
    <property type="component" value="Chromosome"/>
</dbReference>
<name>A0A6I6SHC0_9GAMM</name>
<dbReference type="InterPro" id="IPR005119">
    <property type="entry name" value="LysR_subst-bd"/>
</dbReference>
<keyword evidence="4" id="KW-0804">Transcription</keyword>
<comment type="similarity">
    <text evidence="1">Belongs to the LysR transcriptional regulatory family.</text>
</comment>
<dbReference type="FunFam" id="1.10.10.10:FF:000001">
    <property type="entry name" value="LysR family transcriptional regulator"/>
    <property type="match status" value="1"/>
</dbReference>
<evidence type="ECO:0000313" key="7">
    <source>
        <dbReference type="Proteomes" id="UP000464013"/>
    </source>
</evidence>
<evidence type="ECO:0000256" key="2">
    <source>
        <dbReference type="ARBA" id="ARBA00023015"/>
    </source>
</evidence>
<dbReference type="InterPro" id="IPR000847">
    <property type="entry name" value="LysR_HTH_N"/>
</dbReference>
<dbReference type="RefSeq" id="WP_159549327.1">
    <property type="nucleotide sequence ID" value="NZ_CP035042.1"/>
</dbReference>
<dbReference type="InterPro" id="IPR036388">
    <property type="entry name" value="WH-like_DNA-bd_sf"/>
</dbReference>
<proteinExistence type="inferred from homology"/>
<dbReference type="EMBL" id="CP035042">
    <property type="protein sequence ID" value="QHC48932.1"/>
    <property type="molecule type" value="Genomic_DNA"/>
</dbReference>
<gene>
    <name evidence="6" type="ORF">EKK97_03985</name>
</gene>
<dbReference type="SUPFAM" id="SSF53850">
    <property type="entry name" value="Periplasmic binding protein-like II"/>
    <property type="match status" value="1"/>
</dbReference>
<dbReference type="SUPFAM" id="SSF46785">
    <property type="entry name" value="Winged helix' DNA-binding domain"/>
    <property type="match status" value="1"/>
</dbReference>
<dbReference type="Pfam" id="PF00126">
    <property type="entry name" value="HTH_1"/>
    <property type="match status" value="1"/>
</dbReference>
<dbReference type="InterPro" id="IPR036390">
    <property type="entry name" value="WH_DNA-bd_sf"/>
</dbReference>
<reference evidence="6 7" key="1">
    <citation type="submission" date="2019-01" db="EMBL/GenBank/DDBJ databases">
        <title>Complete genome of a denitifying bacterium Halomons sp. BC-M4-5.</title>
        <authorList>
            <person name="Wang L."/>
            <person name="Shao Z."/>
        </authorList>
    </citation>
    <scope>NUCLEOTIDE SEQUENCE [LARGE SCALE GENOMIC DNA]</scope>
    <source>
        <strain evidence="6 7">BC-M4-5</strain>
    </source>
</reference>
<dbReference type="PANTHER" id="PTHR30537">
    <property type="entry name" value="HTH-TYPE TRANSCRIPTIONAL REGULATOR"/>
    <property type="match status" value="1"/>
</dbReference>
<protein>
    <submittedName>
        <fullName evidence="6">LysR family transcriptional regulator</fullName>
    </submittedName>
</protein>
<evidence type="ECO:0000313" key="6">
    <source>
        <dbReference type="EMBL" id="QHC48932.1"/>
    </source>
</evidence>
<dbReference type="GO" id="GO:0006351">
    <property type="term" value="P:DNA-templated transcription"/>
    <property type="evidence" value="ECO:0007669"/>
    <property type="project" value="TreeGrafter"/>
</dbReference>
<dbReference type="FunFam" id="3.40.190.290:FF:000001">
    <property type="entry name" value="Transcriptional regulator, LysR family"/>
    <property type="match status" value="1"/>
</dbReference>
<dbReference type="InterPro" id="IPR058163">
    <property type="entry name" value="LysR-type_TF_proteobact-type"/>
</dbReference>
<accession>A0A6I6SHC0</accession>
<dbReference type="Gene3D" id="3.40.190.290">
    <property type="match status" value="1"/>
</dbReference>
<evidence type="ECO:0000256" key="3">
    <source>
        <dbReference type="ARBA" id="ARBA00023125"/>
    </source>
</evidence>
<keyword evidence="3" id="KW-0238">DNA-binding</keyword>
<sequence>MERLEDVVLFVRTAALGSFSGAAREADLAPSRVSAAIQRLERELGMRLFARSTRSLRLTQEGAQYLPFAQSIVDTLREAREHLERQAGELTGTLQVAAPSDLGRNLLLTWLEEFRREHPALGVRLLLSDQVSDVFRDPVDVAIRYGQMEDASFIAMPLAPDNRRVLVASACYLSRHGRPQAIEELSRHHCLVYQLQGRPHDSWHFESDGRRHRVEVEGALLSDDADVVRRWAIAGQGIAYKSWIDVSDDVAAGRLEVVLPGYAGEPVPLHLVCPHRKQFTPVVQALHRLLKTKCAALPLPSGTLARSA</sequence>
<organism evidence="6 7">
    <name type="scientific">Billgrantia tianxiuensis</name>
    <dbReference type="NCBI Taxonomy" id="2497861"/>
    <lineage>
        <taxon>Bacteria</taxon>
        <taxon>Pseudomonadati</taxon>
        <taxon>Pseudomonadota</taxon>
        <taxon>Gammaproteobacteria</taxon>
        <taxon>Oceanospirillales</taxon>
        <taxon>Halomonadaceae</taxon>
        <taxon>Billgrantia</taxon>
    </lineage>
</organism>
<keyword evidence="7" id="KW-1185">Reference proteome</keyword>
<dbReference type="OrthoDB" id="9815676at2"/>